<gene>
    <name evidence="4" type="ORF">brsh051_26910</name>
</gene>
<evidence type="ECO:0000256" key="1">
    <source>
        <dbReference type="SAM" id="Coils"/>
    </source>
</evidence>
<dbReference type="SUPFAM" id="SSF51261">
    <property type="entry name" value="Duplicated hybrid motif"/>
    <property type="match status" value="1"/>
</dbReference>
<dbReference type="PANTHER" id="PTHR21666">
    <property type="entry name" value="PEPTIDASE-RELATED"/>
    <property type="match status" value="1"/>
</dbReference>
<name>A0AAN0KDI9_9ACTN</name>
<feature type="domain" description="M23ase beta-sheet core" evidence="3">
    <location>
        <begin position="356"/>
        <end position="457"/>
    </location>
</feature>
<feature type="chain" id="PRO_5042885522" description="M23ase beta-sheet core domain-containing protein" evidence="2">
    <location>
        <begin position="21"/>
        <end position="461"/>
    </location>
</feature>
<evidence type="ECO:0000313" key="5">
    <source>
        <dbReference type="Proteomes" id="UP001431656"/>
    </source>
</evidence>
<dbReference type="KEGG" id="broo:brsh051_26910"/>
<dbReference type="Gene3D" id="2.70.70.10">
    <property type="entry name" value="Glucose Permease (Domain IIA)"/>
    <property type="match status" value="1"/>
</dbReference>
<dbReference type="PANTHER" id="PTHR21666:SF286">
    <property type="entry name" value="LIPOPROTEIN NLPD"/>
    <property type="match status" value="1"/>
</dbReference>
<reference evidence="4" key="1">
    <citation type="journal article" date="2024" name="Int. J. Syst. Evol. Microbiol.">
        <title>Brooklawnia propionicigenes sp. nov., a facultatively anaerobic, propionate-producing bacterium isolated from a methanogenic reactor treating waste from cattle farms.</title>
        <authorList>
            <person name="Akita Y."/>
            <person name="Ueki A."/>
            <person name="Tonouchi A."/>
            <person name="Sugawara Y."/>
            <person name="Honma S."/>
            <person name="Kaku N."/>
            <person name="Ueki K."/>
        </authorList>
    </citation>
    <scope>NUCLEOTIDE SEQUENCE</scope>
    <source>
        <strain evidence="4">SH051</strain>
    </source>
</reference>
<dbReference type="CDD" id="cd12797">
    <property type="entry name" value="M23_peptidase"/>
    <property type="match status" value="1"/>
</dbReference>
<dbReference type="RefSeq" id="WP_286265882.1">
    <property type="nucleotide sequence ID" value="NZ_AP028056.1"/>
</dbReference>
<keyword evidence="2" id="KW-0732">Signal</keyword>
<protein>
    <recommendedName>
        <fullName evidence="3">M23ase beta-sheet core domain-containing protein</fullName>
    </recommendedName>
</protein>
<feature type="signal peptide" evidence="2">
    <location>
        <begin position="1"/>
        <end position="20"/>
    </location>
</feature>
<dbReference type="InterPro" id="IPR016047">
    <property type="entry name" value="M23ase_b-sheet_dom"/>
</dbReference>
<dbReference type="InterPro" id="IPR011055">
    <property type="entry name" value="Dup_hybrid_motif"/>
</dbReference>
<dbReference type="EMBL" id="AP028056">
    <property type="protein sequence ID" value="BEH03410.1"/>
    <property type="molecule type" value="Genomic_DNA"/>
</dbReference>
<keyword evidence="1" id="KW-0175">Coiled coil</keyword>
<dbReference type="AlphaFoldDB" id="A0AAN0KDI9"/>
<keyword evidence="5" id="KW-1185">Reference proteome</keyword>
<feature type="coiled-coil region" evidence="1">
    <location>
        <begin position="162"/>
        <end position="196"/>
    </location>
</feature>
<proteinExistence type="predicted"/>
<dbReference type="Pfam" id="PF01551">
    <property type="entry name" value="Peptidase_M23"/>
    <property type="match status" value="1"/>
</dbReference>
<evidence type="ECO:0000313" key="4">
    <source>
        <dbReference type="EMBL" id="BEH03410.1"/>
    </source>
</evidence>
<dbReference type="Proteomes" id="UP001431656">
    <property type="component" value="Chromosome"/>
</dbReference>
<evidence type="ECO:0000256" key="2">
    <source>
        <dbReference type="SAM" id="SignalP"/>
    </source>
</evidence>
<organism evidence="4 5">
    <name type="scientific">Brooklawnia propionicigenes</name>
    <dbReference type="NCBI Taxonomy" id="3041175"/>
    <lineage>
        <taxon>Bacteria</taxon>
        <taxon>Bacillati</taxon>
        <taxon>Actinomycetota</taxon>
        <taxon>Actinomycetes</taxon>
        <taxon>Propionibacteriales</taxon>
        <taxon>Propionibacteriaceae</taxon>
        <taxon>Brooklawnia</taxon>
    </lineage>
</organism>
<dbReference type="InterPro" id="IPR050570">
    <property type="entry name" value="Cell_wall_metabolism_enzyme"/>
</dbReference>
<dbReference type="GO" id="GO:0004222">
    <property type="term" value="F:metalloendopeptidase activity"/>
    <property type="evidence" value="ECO:0007669"/>
    <property type="project" value="TreeGrafter"/>
</dbReference>
<evidence type="ECO:0000259" key="3">
    <source>
        <dbReference type="Pfam" id="PF01551"/>
    </source>
</evidence>
<sequence length="461" mass="47203">MLTGLIVIGCLGSLTAPARADDLDDQQANLQSQLQQSVTDIDNHHAALDAATAQVVSSRQALADAQAVLAKAQSERDAAYAVDQQKANALASAEQELSDAKTAVSLGKNAVAAQQSKAAQDMRTTHQQNTGLISLGMLFVDTEDVGSVSSRVQWASTLYNANSTELNRLTQLQLQLQNAQTQLATLEDNARVAREAAAAQLSRTQAAEQAADSAANQVSQLVAANEAAEASAAQVLADERAAHASMQAQMDSVTQAIQERNARQAAEAAAAAAAAQAAAEAAAAAAAQQAAEAAAAAQQAAAAPAAAAPAAAAPADTSSSTAAASSSGFPLYTPANGPYTSPFGWRTNPVLGYSELHDGLDIGAGCNTPVYAAASGTVGQTVPEWSSGGWGNRVIIDHGWIDGVQVSTGYNHLSSYIVGPGQWVNRGQVIGYIGTTGLSTGCHLHFHVWINGQVTNPAPYL</sequence>
<accession>A0AAN0KDI9</accession>